<dbReference type="PROSITE" id="PS51450">
    <property type="entry name" value="LRR"/>
    <property type="match status" value="1"/>
</dbReference>
<evidence type="ECO:0000256" key="3">
    <source>
        <dbReference type="ARBA" id="ARBA00022821"/>
    </source>
</evidence>
<dbReference type="Proteomes" id="UP001652623">
    <property type="component" value="Chromosome 3"/>
</dbReference>
<dbReference type="InterPro" id="IPR001611">
    <property type="entry name" value="Leu-rich_rpt"/>
</dbReference>
<evidence type="ECO:0000259" key="5">
    <source>
        <dbReference type="Pfam" id="PF23559"/>
    </source>
</evidence>
<dbReference type="GeneID" id="132799276"/>
<dbReference type="Pfam" id="PF25019">
    <property type="entry name" value="LRR_R13L1-DRL21"/>
    <property type="match status" value="1"/>
</dbReference>
<dbReference type="Pfam" id="PF00931">
    <property type="entry name" value="NB-ARC"/>
    <property type="match status" value="1"/>
</dbReference>
<dbReference type="InterPro" id="IPR032675">
    <property type="entry name" value="LRR_dom_sf"/>
</dbReference>
<keyword evidence="8" id="KW-1185">Reference proteome</keyword>
<dbReference type="PANTHER" id="PTHR36766">
    <property type="entry name" value="PLANT BROAD-SPECTRUM MILDEW RESISTANCE PROTEIN RPW8"/>
    <property type="match status" value="1"/>
</dbReference>
<keyword evidence="3" id="KW-0611">Plant defense</keyword>
<sequence length="1012" mass="116035">MQSTMQRTWWTRSTTMKLCNLGLKVNLEPEYFPSLVEESDVYGRDADREAIVKLLLSGEEGGSKVVVIPIVGMGGIGKTTLAQLVYMDVDKMGKQCFDIKAWITVSHEYDVFRLTKAIYERVTNSKNCHIEETFQLQLELKKCLEDKKFFFVLDNVWNLNSEIWRDLKSPLEAAACGSKIIVTTRDENIASKMGSVPNHSLELISEEDCWLLFSKRAFNNVLPNAHPKLEEIGKQIVRKCKGLPLAVTSLAGLLHTELNPKKWDNVLKDEIWDLPQEKCKILPALWLSYYYLPPHLKRCFAYCSIFPKDYEFQKEKLILLWMAEDLLLPKNNKMLEDVGEEYFDDLASRSLFHKNKFLGFTMHDLVNDLAKFVAGESCLRLDANHSTVLLKKIRHLSWTTYKSCDINKQNDLSKNRVLRTLLHLDRLNEVNKEFLIHPKKLQNLQCLRVLSLCRVDTVMKLLDSIGKLRLLRYLDLSWTDIREIPDTICSIYNLQTLLLYYCSNLSRLPDSIGNLKHLRYLDLSNTQIEKIPDTVCNLLNLHTLLLGSCRQLTCLPNNMARLIKLRQLDISDTSIREMPPQISNLRHLEMLSDFVVGTNSESNIKVLGRLQNLHSNLSIRSLENVLNIDDVSEANLKAKKYITGLSLEWKGDTDDSQKAEEVLNRLQPHTSLEQLSIINYGGIAFSDWIGDHSFSHMVYIWLSKCKRCHSLPLLGQLPSLKSLNIDGFDMMERIGDELCISTGSSTVTKPFKSLEKLIFKSMPRWKEWSLVEGKVFSQLKELHLMDCPSLTINWACFPDSLPSLTVLYISKCQQQLVASLLSGHLPSLSSLYICYYPELESFPERRLSTNIHTVEISECENLKAFSEEGWPSNLKSLSISSCEKLFVHPMQWNLKTLTSLASLHFSYIDEEVDSFPEEEQLPTSLTSLKLTGLNNLKSLNGKAFKNLTSLEVLSLYDCDQLNCLPEEGLPSSLYLLDIFCCGSLNERCQREIGGDWHKIEHISRIRIDNDYI</sequence>
<dbReference type="SMART" id="SM00369">
    <property type="entry name" value="LRR_TYP"/>
    <property type="match status" value="4"/>
</dbReference>
<dbReference type="Gene3D" id="1.10.10.10">
    <property type="entry name" value="Winged helix-like DNA-binding domain superfamily/Winged helix DNA-binding domain"/>
    <property type="match status" value="1"/>
</dbReference>
<feature type="domain" description="Disease resistance R13L4/SHOC-2-like LRR" evidence="6">
    <location>
        <begin position="401"/>
        <end position="516"/>
    </location>
</feature>
<name>A0ABM4A4W1_ZIZJJ</name>
<evidence type="ECO:0000256" key="1">
    <source>
        <dbReference type="ARBA" id="ARBA00022614"/>
    </source>
</evidence>
<keyword evidence="2" id="KW-0677">Repeat</keyword>
<proteinExistence type="predicted"/>
<dbReference type="Gene3D" id="3.40.50.300">
    <property type="entry name" value="P-loop containing nucleotide triphosphate hydrolases"/>
    <property type="match status" value="1"/>
</dbReference>
<feature type="domain" description="NB-ARC" evidence="4">
    <location>
        <begin position="48"/>
        <end position="220"/>
    </location>
</feature>
<feature type="domain" description="R13L1/DRL21-like LRR repeat region" evidence="7">
    <location>
        <begin position="604"/>
        <end position="727"/>
    </location>
</feature>
<dbReference type="InterPro" id="IPR042197">
    <property type="entry name" value="Apaf_helical"/>
</dbReference>
<accession>A0ABM4A4W1</accession>
<dbReference type="Gene3D" id="3.80.10.10">
    <property type="entry name" value="Ribonuclease Inhibitor"/>
    <property type="match status" value="4"/>
</dbReference>
<evidence type="ECO:0000313" key="8">
    <source>
        <dbReference type="Proteomes" id="UP001652623"/>
    </source>
</evidence>
<dbReference type="RefSeq" id="XP_060671769.1">
    <property type="nucleotide sequence ID" value="XM_060815786.1"/>
</dbReference>
<dbReference type="SUPFAM" id="SSF52058">
    <property type="entry name" value="L domain-like"/>
    <property type="match status" value="2"/>
</dbReference>
<dbReference type="Pfam" id="PF23559">
    <property type="entry name" value="WHD_DRP"/>
    <property type="match status" value="1"/>
</dbReference>
<dbReference type="SUPFAM" id="SSF52540">
    <property type="entry name" value="P-loop containing nucleoside triphosphate hydrolases"/>
    <property type="match status" value="1"/>
</dbReference>
<dbReference type="PRINTS" id="PR00364">
    <property type="entry name" value="DISEASERSIST"/>
</dbReference>
<evidence type="ECO:0000313" key="9">
    <source>
        <dbReference type="RefSeq" id="XP_060671769.1"/>
    </source>
</evidence>
<dbReference type="InterPro" id="IPR036388">
    <property type="entry name" value="WH-like_DNA-bd_sf"/>
</dbReference>
<dbReference type="InterPro" id="IPR027417">
    <property type="entry name" value="P-loop_NTPase"/>
</dbReference>
<dbReference type="InterPro" id="IPR058922">
    <property type="entry name" value="WHD_DRP"/>
</dbReference>
<dbReference type="PANTHER" id="PTHR36766:SF40">
    <property type="entry name" value="DISEASE RESISTANCE PROTEIN RGA3"/>
    <property type="match status" value="1"/>
</dbReference>
<dbReference type="Gene3D" id="1.10.8.430">
    <property type="entry name" value="Helical domain of apoptotic protease-activating factors"/>
    <property type="match status" value="1"/>
</dbReference>
<reference evidence="9" key="1">
    <citation type="submission" date="2025-08" db="UniProtKB">
        <authorList>
            <consortium name="RefSeq"/>
        </authorList>
    </citation>
    <scope>IDENTIFICATION</scope>
    <source>
        <tissue evidence="9">Seedling</tissue>
    </source>
</reference>
<dbReference type="InterPro" id="IPR055414">
    <property type="entry name" value="LRR_R13L4/SHOC2-like"/>
</dbReference>
<keyword evidence="1" id="KW-0433">Leucine-rich repeat</keyword>
<feature type="domain" description="Disease resistance protein winged helix" evidence="5">
    <location>
        <begin position="305"/>
        <end position="370"/>
    </location>
</feature>
<evidence type="ECO:0000259" key="4">
    <source>
        <dbReference type="Pfam" id="PF00931"/>
    </source>
</evidence>
<dbReference type="InterPro" id="IPR056789">
    <property type="entry name" value="LRR_R13L1-DRL21"/>
</dbReference>
<dbReference type="InterPro" id="IPR002182">
    <property type="entry name" value="NB-ARC"/>
</dbReference>
<evidence type="ECO:0000259" key="6">
    <source>
        <dbReference type="Pfam" id="PF23598"/>
    </source>
</evidence>
<evidence type="ECO:0000256" key="2">
    <source>
        <dbReference type="ARBA" id="ARBA00022737"/>
    </source>
</evidence>
<dbReference type="Pfam" id="PF23598">
    <property type="entry name" value="LRR_14"/>
    <property type="match status" value="1"/>
</dbReference>
<dbReference type="InterPro" id="IPR003591">
    <property type="entry name" value="Leu-rich_rpt_typical-subtyp"/>
</dbReference>
<evidence type="ECO:0000259" key="7">
    <source>
        <dbReference type="Pfam" id="PF25019"/>
    </source>
</evidence>
<protein>
    <submittedName>
        <fullName evidence="9">Disease resistance RPP13-like protein 1</fullName>
    </submittedName>
</protein>
<organism evidence="8 9">
    <name type="scientific">Ziziphus jujuba</name>
    <name type="common">Chinese jujube</name>
    <name type="synonym">Ziziphus sativa</name>
    <dbReference type="NCBI Taxonomy" id="326968"/>
    <lineage>
        <taxon>Eukaryota</taxon>
        <taxon>Viridiplantae</taxon>
        <taxon>Streptophyta</taxon>
        <taxon>Embryophyta</taxon>
        <taxon>Tracheophyta</taxon>
        <taxon>Spermatophyta</taxon>
        <taxon>Magnoliopsida</taxon>
        <taxon>eudicotyledons</taxon>
        <taxon>Gunneridae</taxon>
        <taxon>Pentapetalae</taxon>
        <taxon>rosids</taxon>
        <taxon>fabids</taxon>
        <taxon>Rosales</taxon>
        <taxon>Rhamnaceae</taxon>
        <taxon>Paliureae</taxon>
        <taxon>Ziziphus</taxon>
    </lineage>
</organism>
<gene>
    <name evidence="9" type="primary">LOC132799276</name>
</gene>